<sequence>MSLSLFSRTALRASSSLAPAATATAGLRYFSQTALRAGDSSVVQAENEKAIATKIYKQTSHIPETTGDMNHNTPDYHAPVDHGTSTFSPVPKRVLDGSEGGSLPAAVLSGAPVDLQGRTVRIYKPAKAASQSGDWVHANPWRMDWDILQKGHRWENPMMGWQSSADEMQGTHIYFKSKEDAIAFAEKQGYEYFVQEPNEKKFEVKSYAANYLHEPKKLKYIKTK</sequence>
<name>A0A167YEQ7_9EURO</name>
<evidence type="ECO:0000313" key="10">
    <source>
        <dbReference type="EMBL" id="KZZ91246.1"/>
    </source>
</evidence>
<dbReference type="PANTHER" id="PTHR12219:SF8">
    <property type="entry name" value="NADH DEHYDROGENASE [UBIQUINONE] IRON-SULFUR PROTEIN 4, MITOCHONDRIAL"/>
    <property type="match status" value="1"/>
</dbReference>
<dbReference type="PANTHER" id="PTHR12219">
    <property type="entry name" value="NADH-UBIQUINONE OXIDOREDUCTASE"/>
    <property type="match status" value="1"/>
</dbReference>
<keyword evidence="4 9" id="KW-0999">Mitochondrion inner membrane</keyword>
<comment type="similarity">
    <text evidence="1 9">Belongs to the complex I NDUFS4 subunit family.</text>
</comment>
<evidence type="ECO:0000256" key="1">
    <source>
        <dbReference type="ARBA" id="ARBA00005882"/>
    </source>
</evidence>
<dbReference type="Proteomes" id="UP000242877">
    <property type="component" value="Unassembled WGS sequence"/>
</dbReference>
<evidence type="ECO:0000256" key="9">
    <source>
        <dbReference type="RuleBase" id="RU367010"/>
    </source>
</evidence>
<keyword evidence="2 9" id="KW-0813">Transport</keyword>
<keyword evidence="6 9" id="KW-0249">Electron transport</keyword>
<evidence type="ECO:0000256" key="4">
    <source>
        <dbReference type="ARBA" id="ARBA00022792"/>
    </source>
</evidence>
<keyword evidence="7 9" id="KW-0496">Mitochondrion</keyword>
<dbReference type="InterPro" id="IPR038532">
    <property type="entry name" value="NDUFS4-like_sf"/>
</dbReference>
<comment type="function">
    <text evidence="9">Accessory subunit of the mitochondrial membrane respiratory chain NADH dehydrogenase (Complex I), that is believed not to be involved in catalysis. Complex I functions in the transfer of electrons from NADH to the respiratory chain. The immediate electron acceptor for the enzyme is believed to be ubiquinone.</text>
</comment>
<dbReference type="OrthoDB" id="3089at2759"/>
<dbReference type="InterPro" id="IPR006885">
    <property type="entry name" value="NADH_UbQ_FeS_4_mit-like"/>
</dbReference>
<evidence type="ECO:0000256" key="8">
    <source>
        <dbReference type="ARBA" id="ARBA00023136"/>
    </source>
</evidence>
<dbReference type="EMBL" id="AZGZ01000014">
    <property type="protein sequence ID" value="KZZ91246.1"/>
    <property type="molecule type" value="Genomic_DNA"/>
</dbReference>
<gene>
    <name evidence="10" type="ORF">AAP_03416</name>
</gene>
<accession>A0A167YEQ7</accession>
<dbReference type="VEuPathDB" id="FungiDB:AAP_03416"/>
<dbReference type="GO" id="GO:0022900">
    <property type="term" value="P:electron transport chain"/>
    <property type="evidence" value="ECO:0007669"/>
    <property type="project" value="InterPro"/>
</dbReference>
<keyword evidence="11" id="KW-1185">Reference proteome</keyword>
<evidence type="ECO:0000256" key="2">
    <source>
        <dbReference type="ARBA" id="ARBA00022448"/>
    </source>
</evidence>
<evidence type="ECO:0000313" key="11">
    <source>
        <dbReference type="Proteomes" id="UP000242877"/>
    </source>
</evidence>
<dbReference type="AlphaFoldDB" id="A0A167YEQ7"/>
<dbReference type="Pfam" id="PF04800">
    <property type="entry name" value="NDUS4"/>
    <property type="match status" value="1"/>
</dbReference>
<dbReference type="Gene3D" id="3.30.160.190">
    <property type="entry name" value="atu1810 like domain"/>
    <property type="match status" value="1"/>
</dbReference>
<evidence type="ECO:0000256" key="6">
    <source>
        <dbReference type="ARBA" id="ARBA00022982"/>
    </source>
</evidence>
<keyword evidence="8 9" id="KW-0472">Membrane</keyword>
<protein>
    <recommendedName>
        <fullName evidence="9">NADH dehydrogenase [ubiquinone] iron-sulfur protein 4, mitochondrial</fullName>
    </recommendedName>
</protein>
<keyword evidence="10" id="KW-0830">Ubiquinone</keyword>
<dbReference type="GO" id="GO:0005743">
    <property type="term" value="C:mitochondrial inner membrane"/>
    <property type="evidence" value="ECO:0007669"/>
    <property type="project" value="UniProtKB-SubCell"/>
</dbReference>
<evidence type="ECO:0000256" key="5">
    <source>
        <dbReference type="ARBA" id="ARBA00022946"/>
    </source>
</evidence>
<keyword evidence="5 9" id="KW-0809">Transit peptide</keyword>
<dbReference type="FunFam" id="3.30.160.190:FF:000001">
    <property type="entry name" value="NADH-ubiquinone oxidoreductase 21 kDa subunit mitochondrial"/>
    <property type="match status" value="1"/>
</dbReference>
<reference evidence="10 11" key="1">
    <citation type="journal article" date="2016" name="Genome Biol. Evol.">
        <title>Divergent and convergent evolution of fungal pathogenicity.</title>
        <authorList>
            <person name="Shang Y."/>
            <person name="Xiao G."/>
            <person name="Zheng P."/>
            <person name="Cen K."/>
            <person name="Zhan S."/>
            <person name="Wang C."/>
        </authorList>
    </citation>
    <scope>NUCLEOTIDE SEQUENCE [LARGE SCALE GENOMIC DNA]</scope>
    <source>
        <strain evidence="10 11">ARSEF 7405</strain>
    </source>
</reference>
<evidence type="ECO:0000256" key="7">
    <source>
        <dbReference type="ARBA" id="ARBA00023128"/>
    </source>
</evidence>
<proteinExistence type="inferred from homology"/>
<comment type="subcellular location">
    <subcellularLocation>
        <location evidence="9">Mitochondrion inner membrane</location>
        <topology evidence="9">Peripheral membrane protein</topology>
        <orientation evidence="9">Matrix side</orientation>
    </subcellularLocation>
</comment>
<comment type="caution">
    <text evidence="10">The sequence shown here is derived from an EMBL/GenBank/DDBJ whole genome shotgun (WGS) entry which is preliminary data.</text>
</comment>
<evidence type="ECO:0000256" key="3">
    <source>
        <dbReference type="ARBA" id="ARBA00022660"/>
    </source>
</evidence>
<organism evidence="10 11">
    <name type="scientific">Ascosphaera apis ARSEF 7405</name>
    <dbReference type="NCBI Taxonomy" id="392613"/>
    <lineage>
        <taxon>Eukaryota</taxon>
        <taxon>Fungi</taxon>
        <taxon>Dikarya</taxon>
        <taxon>Ascomycota</taxon>
        <taxon>Pezizomycotina</taxon>
        <taxon>Eurotiomycetes</taxon>
        <taxon>Eurotiomycetidae</taxon>
        <taxon>Onygenales</taxon>
        <taxon>Ascosphaeraceae</taxon>
        <taxon>Ascosphaera</taxon>
    </lineage>
</organism>
<keyword evidence="3 9" id="KW-0679">Respiratory chain</keyword>